<feature type="region of interest" description="Disordered" evidence="1">
    <location>
        <begin position="308"/>
        <end position="332"/>
    </location>
</feature>
<proteinExistence type="predicted"/>
<sequence>MEECRDDLTNKVTKIPAKVLMYFPLKPRLQRIFMFFETFVAMRWHDTKRPKDGNLRHPADGEAWKDFDSLHPDFSSDACNVRLGLSSDGFNPFRTISISHSTWPVMLMNYNLSAWICMKQEYIMLSMIIPGPSSPRNDIDVNLQPLIAELKELWEVGVETYDIVTNQIFVMHAALWWTISDFPKLAMLSGWSTKGKWGCPTCYHNTYSQYLKHSHKMCYLGHRAFLPHDHPYRRDKKSFNVDEIKLVGLTHLHWMYSIERTMCYFKGLVRNRKYPEGAIVEGFSSIKCLNFISRYLPDMVKTTFSRYETEDDKGNQTEEGDASPLFPKTGHPIGSMNKRKGKTFNMEHHEWFEAHRYGFFNTGDEKVETLIIISSASNFLCGNPIEKNVYYARHKVPLGLYDLEEENFPNIEETFWRETKDDIGSSERVLDVDVRWSREDLPIDIINLPTLVQHSENVTMETSEEEDDFDDTDWDWMEADD</sequence>
<dbReference type="PANTHER" id="PTHR10775">
    <property type="entry name" value="OS08G0208400 PROTEIN"/>
    <property type="match status" value="1"/>
</dbReference>
<evidence type="ECO:0000256" key="1">
    <source>
        <dbReference type="SAM" id="MobiDB-lite"/>
    </source>
</evidence>
<accession>A0AAN8Y3P8</accession>
<dbReference type="Proteomes" id="UP001371456">
    <property type="component" value="Unassembled WGS sequence"/>
</dbReference>
<name>A0AAN8Y3P8_SOLBU</name>
<protein>
    <submittedName>
        <fullName evidence="2">Uncharacterized protein</fullName>
    </submittedName>
</protein>
<gene>
    <name evidence="2" type="ORF">RDI58_024705</name>
</gene>
<dbReference type="PANTHER" id="PTHR10775:SF172">
    <property type="entry name" value="TNP2, PARTIAL"/>
    <property type="match status" value="1"/>
</dbReference>
<evidence type="ECO:0000313" key="3">
    <source>
        <dbReference type="Proteomes" id="UP001371456"/>
    </source>
</evidence>
<dbReference type="EMBL" id="JBANQN010000010">
    <property type="protein sequence ID" value="KAK6777987.1"/>
    <property type="molecule type" value="Genomic_DNA"/>
</dbReference>
<feature type="region of interest" description="Disordered" evidence="1">
    <location>
        <begin position="459"/>
        <end position="481"/>
    </location>
</feature>
<reference evidence="2 3" key="1">
    <citation type="submission" date="2024-02" db="EMBL/GenBank/DDBJ databases">
        <title>de novo genome assembly of Solanum bulbocastanum strain 11H21.</title>
        <authorList>
            <person name="Hosaka A.J."/>
        </authorList>
    </citation>
    <scope>NUCLEOTIDE SEQUENCE [LARGE SCALE GENOMIC DNA]</scope>
    <source>
        <tissue evidence="2">Young leaves</tissue>
    </source>
</reference>
<keyword evidence="3" id="KW-1185">Reference proteome</keyword>
<comment type="caution">
    <text evidence="2">The sequence shown here is derived from an EMBL/GenBank/DDBJ whole genome shotgun (WGS) entry which is preliminary data.</text>
</comment>
<feature type="compositionally biased region" description="Acidic residues" evidence="1">
    <location>
        <begin position="462"/>
        <end position="481"/>
    </location>
</feature>
<evidence type="ECO:0000313" key="2">
    <source>
        <dbReference type="EMBL" id="KAK6777987.1"/>
    </source>
</evidence>
<organism evidence="2 3">
    <name type="scientific">Solanum bulbocastanum</name>
    <name type="common">Wild potato</name>
    <dbReference type="NCBI Taxonomy" id="147425"/>
    <lineage>
        <taxon>Eukaryota</taxon>
        <taxon>Viridiplantae</taxon>
        <taxon>Streptophyta</taxon>
        <taxon>Embryophyta</taxon>
        <taxon>Tracheophyta</taxon>
        <taxon>Spermatophyta</taxon>
        <taxon>Magnoliopsida</taxon>
        <taxon>eudicotyledons</taxon>
        <taxon>Gunneridae</taxon>
        <taxon>Pentapetalae</taxon>
        <taxon>asterids</taxon>
        <taxon>lamiids</taxon>
        <taxon>Solanales</taxon>
        <taxon>Solanaceae</taxon>
        <taxon>Solanoideae</taxon>
        <taxon>Solaneae</taxon>
        <taxon>Solanum</taxon>
    </lineage>
</organism>
<dbReference type="InterPro" id="IPR004242">
    <property type="entry name" value="Transposase_21"/>
</dbReference>
<dbReference type="AlphaFoldDB" id="A0AAN8Y3P8"/>
<dbReference type="Pfam" id="PF02992">
    <property type="entry name" value="Transposase_21"/>
    <property type="match status" value="1"/>
</dbReference>